<organism evidence="3 4">
    <name type="scientific">Microbotryum intermedium</name>
    <dbReference type="NCBI Taxonomy" id="269621"/>
    <lineage>
        <taxon>Eukaryota</taxon>
        <taxon>Fungi</taxon>
        <taxon>Dikarya</taxon>
        <taxon>Basidiomycota</taxon>
        <taxon>Pucciniomycotina</taxon>
        <taxon>Microbotryomycetes</taxon>
        <taxon>Microbotryales</taxon>
        <taxon>Microbotryaceae</taxon>
        <taxon>Microbotryum</taxon>
    </lineage>
</organism>
<evidence type="ECO:0000256" key="1">
    <source>
        <dbReference type="ARBA" id="ARBA00023054"/>
    </source>
</evidence>
<dbReference type="Proteomes" id="UP000198372">
    <property type="component" value="Unassembled WGS sequence"/>
</dbReference>
<reference evidence="4" key="1">
    <citation type="submission" date="2016-09" db="EMBL/GenBank/DDBJ databases">
        <authorList>
            <person name="Jeantristanb JTB J.-T."/>
            <person name="Ricardo R."/>
        </authorList>
    </citation>
    <scope>NUCLEOTIDE SEQUENCE [LARGE SCALE GENOMIC DNA]</scope>
</reference>
<dbReference type="InterPro" id="IPR025066">
    <property type="entry name" value="CCDC174-like"/>
</dbReference>
<evidence type="ECO:0000256" key="2">
    <source>
        <dbReference type="SAM" id="MobiDB-lite"/>
    </source>
</evidence>
<protein>
    <submittedName>
        <fullName evidence="3">BQ2448_7462 protein</fullName>
    </submittedName>
</protein>
<dbReference type="PANTHER" id="PTHR15885">
    <property type="entry name" value="COILED-COIL DOMAIN-CONTAINING PROTEIN 174"/>
    <property type="match status" value="1"/>
</dbReference>
<gene>
    <name evidence="3" type="ORF">BQ2448_7462</name>
</gene>
<feature type="compositionally biased region" description="Basic and acidic residues" evidence="2">
    <location>
        <begin position="251"/>
        <end position="268"/>
    </location>
</feature>
<feature type="compositionally biased region" description="Low complexity" evidence="2">
    <location>
        <begin position="33"/>
        <end position="61"/>
    </location>
</feature>
<dbReference type="Pfam" id="PF13300">
    <property type="entry name" value="DUF4078"/>
    <property type="match status" value="1"/>
</dbReference>
<feature type="region of interest" description="Disordered" evidence="2">
    <location>
        <begin position="307"/>
        <end position="350"/>
    </location>
</feature>
<feature type="region of interest" description="Disordered" evidence="2">
    <location>
        <begin position="251"/>
        <end position="286"/>
    </location>
</feature>
<dbReference type="AlphaFoldDB" id="A0A238FR20"/>
<dbReference type="GO" id="GO:0005634">
    <property type="term" value="C:nucleus"/>
    <property type="evidence" value="ECO:0007669"/>
    <property type="project" value="TreeGrafter"/>
</dbReference>
<feature type="region of interest" description="Disordered" evidence="2">
    <location>
        <begin position="136"/>
        <end position="173"/>
    </location>
</feature>
<accession>A0A238FR20</accession>
<feature type="region of interest" description="Disordered" evidence="2">
    <location>
        <begin position="1"/>
        <end position="20"/>
    </location>
</feature>
<feature type="compositionally biased region" description="Acidic residues" evidence="2">
    <location>
        <begin position="138"/>
        <end position="158"/>
    </location>
</feature>
<dbReference type="OrthoDB" id="333551at2759"/>
<evidence type="ECO:0000313" key="3">
    <source>
        <dbReference type="EMBL" id="SCV73536.1"/>
    </source>
</evidence>
<feature type="compositionally biased region" description="Basic and acidic residues" evidence="2">
    <location>
        <begin position="315"/>
        <end position="350"/>
    </location>
</feature>
<keyword evidence="4" id="KW-1185">Reference proteome</keyword>
<dbReference type="EMBL" id="FMSP01000018">
    <property type="protein sequence ID" value="SCV73536.1"/>
    <property type="molecule type" value="Genomic_DNA"/>
</dbReference>
<dbReference type="STRING" id="269621.A0A238FR20"/>
<evidence type="ECO:0000313" key="4">
    <source>
        <dbReference type="Proteomes" id="UP000198372"/>
    </source>
</evidence>
<dbReference type="PANTHER" id="PTHR15885:SF1">
    <property type="entry name" value="COILED-COIL DOMAIN-CONTAINING PROTEIN 174"/>
    <property type="match status" value="1"/>
</dbReference>
<proteinExistence type="predicted"/>
<keyword evidence="1" id="KW-0175">Coiled coil</keyword>
<sequence length="350" mass="39380">MPSSTTPTASTSKATATPKLASSSLLALKAEISRKTSTLTSNTPTYTRGSSNSSSLPSKPSQWQRHNRGIAQRQAQDDILWEQDVDDKGRSNNVRGNLERKARLYDLITKGKDSGLDRNKVSQLLVDFDAKDEHAELDGADEQESSSDQESDEQQEPMDDPRVGFAHRRIESSPFEHSHKLIQHTPTQDPMVEYQDEFGRHHRVPRSLVPPGIALPSNLVDAPPSNVYYGDQRHFPVYEPDPEKLAQIARETRQAKGPLVDRYDASKEKRTRGAGHLDLGRDEQTRKERLDSLMRIRDEAQVAREALQGVGGVQGKREMDKEERKRKLSEKREQVEASRKAKAEAGLKEE</sequence>
<name>A0A238FR20_9BASI</name>
<feature type="region of interest" description="Disordered" evidence="2">
    <location>
        <begin position="33"/>
        <end position="95"/>
    </location>
</feature>